<evidence type="ECO:0000256" key="2">
    <source>
        <dbReference type="PROSITE-ProRule" id="PRU00175"/>
    </source>
</evidence>
<dbReference type="STRING" id="2903.R1E7I3"/>
<dbReference type="GO" id="GO:0008270">
    <property type="term" value="F:zinc ion binding"/>
    <property type="evidence" value="ECO:0007669"/>
    <property type="project" value="UniProtKB-KW"/>
</dbReference>
<dbReference type="PaxDb" id="2903-EOD16859"/>
<keyword evidence="2" id="KW-0863">Zinc-finger</keyword>
<dbReference type="Gene3D" id="1.25.10.10">
    <property type="entry name" value="Leucine-rich Repeat Variant"/>
    <property type="match status" value="2"/>
</dbReference>
<dbReference type="InterPro" id="IPR000225">
    <property type="entry name" value="Armadillo"/>
</dbReference>
<evidence type="ECO:0000313" key="5">
    <source>
        <dbReference type="Proteomes" id="UP000013827"/>
    </source>
</evidence>
<dbReference type="PANTHER" id="PTHR22895">
    <property type="entry name" value="ARMADILLO REPEAT-CONTAINING PROTEIN 6"/>
    <property type="match status" value="1"/>
</dbReference>
<keyword evidence="1" id="KW-0677">Repeat</keyword>
<dbReference type="HOGENOM" id="CLU_023968_0_0_1"/>
<dbReference type="InterPro" id="IPR013083">
    <property type="entry name" value="Znf_RING/FYVE/PHD"/>
</dbReference>
<dbReference type="SUPFAM" id="SSF48371">
    <property type="entry name" value="ARM repeat"/>
    <property type="match status" value="1"/>
</dbReference>
<dbReference type="AlphaFoldDB" id="A0A0D3J024"/>
<name>A0A0D3J024_EMIH1</name>
<dbReference type="InterPro" id="IPR011989">
    <property type="entry name" value="ARM-like"/>
</dbReference>
<sequence>MAAAAGDDAPIAGVPAFLEDYSATIPASLTARASLTAPAGPQAEPHPKSLECPICLEVTDCAQHQCREGHTFCAGCDARLVFPRRCPACRMALGALDQAIRNRSHEERIAVLPAACAHCGLPTTRGELGRHELGCPQRPRSCAAAEAGCTWSGMVADKAAHEATCPLAVCQRMLAPLRARVVALEAELRSQGAENEQLLSRLAALEAGEAGEGAAPSDAAVQEMDLAAAMSALRAHASVPRVAAAVGERLADLCADERSRQAAAEAGAIELVMAALRTHSEERVQCKGCAALGTICSGTEGGAEGRQQRAADAGALEAVVAAMRAHPQSASVQWSGGSALANLCGDFEAGAPREQRAAGAGAFEAVVAGMRTHPQHAGVQEAGCEALANMCSGDDAVGAACEQRAVRSGAIEAAVAAMCAHLQEEGVQEWGCTALTEMCSGSDDAAAAREERAADAGALEAVVAAMRAHPTNAGVQEEGISALTMLCGDAVPSREARAAEAGAIEAVVAAMRAHPTHAGVQAEGCHMLYAVSASDDAPNDVARARAAEVGALEAMVAAMRAHAYDVEVQENGCWALANVVGQGRVADSESSDAVGRSRSSFLMACARAQRAAASSAIEAVVAALRAHPREAGVQENGCLALAKICISGDGAGRARKQRAVELGALEAATAALRAHPHKRDVQEQAQGLCYMLAVVPRQSGAGGPSRPVQHF</sequence>
<dbReference type="Proteomes" id="UP000013827">
    <property type="component" value="Unassembled WGS sequence"/>
</dbReference>
<keyword evidence="2" id="KW-0862">Zinc</keyword>
<reference evidence="4" key="2">
    <citation type="submission" date="2024-10" db="UniProtKB">
        <authorList>
            <consortium name="EnsemblProtists"/>
        </authorList>
    </citation>
    <scope>IDENTIFICATION</scope>
</reference>
<dbReference type="PANTHER" id="PTHR22895:SF0">
    <property type="entry name" value="ARMADILLO REPEAT-CONTAINING PROTEIN 6"/>
    <property type="match status" value="1"/>
</dbReference>
<dbReference type="PROSITE" id="PS50089">
    <property type="entry name" value="ZF_RING_2"/>
    <property type="match status" value="1"/>
</dbReference>
<keyword evidence="5" id="KW-1185">Reference proteome</keyword>
<dbReference type="SUPFAM" id="SSF57850">
    <property type="entry name" value="RING/U-box"/>
    <property type="match status" value="1"/>
</dbReference>
<dbReference type="RefSeq" id="XP_005769288.1">
    <property type="nucleotide sequence ID" value="XM_005769231.1"/>
</dbReference>
<feature type="domain" description="RING-type" evidence="3">
    <location>
        <begin position="52"/>
        <end position="90"/>
    </location>
</feature>
<dbReference type="KEGG" id="ehx:EMIHUDRAFT_102807"/>
<evidence type="ECO:0000256" key="1">
    <source>
        <dbReference type="ARBA" id="ARBA00022737"/>
    </source>
</evidence>
<dbReference type="GeneID" id="17263019"/>
<protein>
    <recommendedName>
        <fullName evidence="3">RING-type domain-containing protein</fullName>
    </recommendedName>
</protein>
<dbReference type="SUPFAM" id="SSF49599">
    <property type="entry name" value="TRAF domain-like"/>
    <property type="match status" value="1"/>
</dbReference>
<dbReference type="EnsemblProtists" id="EOD16859">
    <property type="protein sequence ID" value="EOD16859"/>
    <property type="gene ID" value="EMIHUDRAFT_102807"/>
</dbReference>
<keyword evidence="2" id="KW-0479">Metal-binding</keyword>
<dbReference type="SMART" id="SM00185">
    <property type="entry name" value="ARM"/>
    <property type="match status" value="7"/>
</dbReference>
<dbReference type="eggNOG" id="KOG3002">
    <property type="taxonomic scope" value="Eukaryota"/>
</dbReference>
<evidence type="ECO:0000313" key="4">
    <source>
        <dbReference type="EnsemblProtists" id="EOD16859"/>
    </source>
</evidence>
<reference evidence="5" key="1">
    <citation type="journal article" date="2013" name="Nature">
        <title>Pan genome of the phytoplankton Emiliania underpins its global distribution.</title>
        <authorList>
            <person name="Read B.A."/>
            <person name="Kegel J."/>
            <person name="Klute M.J."/>
            <person name="Kuo A."/>
            <person name="Lefebvre S.C."/>
            <person name="Maumus F."/>
            <person name="Mayer C."/>
            <person name="Miller J."/>
            <person name="Monier A."/>
            <person name="Salamov A."/>
            <person name="Young J."/>
            <person name="Aguilar M."/>
            <person name="Claverie J.M."/>
            <person name="Frickenhaus S."/>
            <person name="Gonzalez K."/>
            <person name="Herman E.K."/>
            <person name="Lin Y.C."/>
            <person name="Napier J."/>
            <person name="Ogata H."/>
            <person name="Sarno A.F."/>
            <person name="Shmutz J."/>
            <person name="Schroeder D."/>
            <person name="de Vargas C."/>
            <person name="Verret F."/>
            <person name="von Dassow P."/>
            <person name="Valentin K."/>
            <person name="Van de Peer Y."/>
            <person name="Wheeler G."/>
            <person name="Dacks J.B."/>
            <person name="Delwiche C.F."/>
            <person name="Dyhrman S.T."/>
            <person name="Glockner G."/>
            <person name="John U."/>
            <person name="Richards T."/>
            <person name="Worden A.Z."/>
            <person name="Zhang X."/>
            <person name="Grigoriev I.V."/>
            <person name="Allen A.E."/>
            <person name="Bidle K."/>
            <person name="Borodovsky M."/>
            <person name="Bowler C."/>
            <person name="Brownlee C."/>
            <person name="Cock J.M."/>
            <person name="Elias M."/>
            <person name="Gladyshev V.N."/>
            <person name="Groth M."/>
            <person name="Guda C."/>
            <person name="Hadaegh A."/>
            <person name="Iglesias-Rodriguez M.D."/>
            <person name="Jenkins J."/>
            <person name="Jones B.M."/>
            <person name="Lawson T."/>
            <person name="Leese F."/>
            <person name="Lindquist E."/>
            <person name="Lobanov A."/>
            <person name="Lomsadze A."/>
            <person name="Malik S.B."/>
            <person name="Marsh M.E."/>
            <person name="Mackinder L."/>
            <person name="Mock T."/>
            <person name="Mueller-Roeber B."/>
            <person name="Pagarete A."/>
            <person name="Parker M."/>
            <person name="Probert I."/>
            <person name="Quesneville H."/>
            <person name="Raines C."/>
            <person name="Rensing S.A."/>
            <person name="Riano-Pachon D.M."/>
            <person name="Richier S."/>
            <person name="Rokitta S."/>
            <person name="Shiraiwa Y."/>
            <person name="Soanes D.M."/>
            <person name="van der Giezen M."/>
            <person name="Wahlund T.M."/>
            <person name="Williams B."/>
            <person name="Wilson W."/>
            <person name="Wolfe G."/>
            <person name="Wurch L.L."/>
        </authorList>
    </citation>
    <scope>NUCLEOTIDE SEQUENCE</scope>
</reference>
<dbReference type="InterPro" id="IPR001841">
    <property type="entry name" value="Znf_RING"/>
</dbReference>
<accession>A0A0D3J024</accession>
<proteinExistence type="predicted"/>
<organism evidence="4 5">
    <name type="scientific">Emiliania huxleyi (strain CCMP1516)</name>
    <dbReference type="NCBI Taxonomy" id="280463"/>
    <lineage>
        <taxon>Eukaryota</taxon>
        <taxon>Haptista</taxon>
        <taxon>Haptophyta</taxon>
        <taxon>Prymnesiophyceae</taxon>
        <taxon>Isochrysidales</taxon>
        <taxon>Noelaerhabdaceae</taxon>
        <taxon>Emiliania</taxon>
    </lineage>
</organism>
<dbReference type="InterPro" id="IPR016024">
    <property type="entry name" value="ARM-type_fold"/>
</dbReference>
<evidence type="ECO:0000259" key="3">
    <source>
        <dbReference type="PROSITE" id="PS50089"/>
    </source>
</evidence>
<dbReference type="Gene3D" id="3.30.40.10">
    <property type="entry name" value="Zinc/RING finger domain, C3HC4 (zinc finger)"/>
    <property type="match status" value="1"/>
</dbReference>